<evidence type="ECO:0000313" key="2">
    <source>
        <dbReference type="Proteomes" id="UP000313359"/>
    </source>
</evidence>
<dbReference type="Proteomes" id="UP000313359">
    <property type="component" value="Unassembled WGS sequence"/>
</dbReference>
<keyword evidence="2" id="KW-1185">Reference proteome</keyword>
<protein>
    <recommendedName>
        <fullName evidence="3">BTB domain-containing protein</fullName>
    </recommendedName>
</protein>
<accession>A0A5C2RT01</accession>
<dbReference type="OrthoDB" id="3265815at2759"/>
<dbReference type="AlphaFoldDB" id="A0A5C2RT01"/>
<dbReference type="EMBL" id="ML122311">
    <property type="protein sequence ID" value="RPD54079.1"/>
    <property type="molecule type" value="Genomic_DNA"/>
</dbReference>
<sequence>MPGQPGAREPEALQAPAPLQAYDASTVLAAFTPAFQFNDALPDVCLITADNLPFYTHRQVLQFASTNTFGGLLANHDESINVSESYTVLPIVLHIIYGLSCLHLSPSLDTVDLAVDALVKYGVPVSKFAAPNSPLYQLIISHAPYRPIDTYALAAHHGLEPLAVDVSAHLLSYDTSNLTDELSLKMGPVYIKRLFSLHLTRRAALKDIVMKPPALHHPNLACGTGEQRQLTQAWALAAAEMAWDVRPSTSTYMLQSVFEKAGRDITCGECRVMLEQRIQEAIDEWSAVRRTI</sequence>
<proteinExistence type="predicted"/>
<evidence type="ECO:0008006" key="3">
    <source>
        <dbReference type="Google" id="ProtNLM"/>
    </source>
</evidence>
<gene>
    <name evidence="1" type="ORF">L227DRAFT_535215</name>
</gene>
<evidence type="ECO:0000313" key="1">
    <source>
        <dbReference type="EMBL" id="RPD54079.1"/>
    </source>
</evidence>
<organism evidence="1 2">
    <name type="scientific">Lentinus tigrinus ALCF2SS1-6</name>
    <dbReference type="NCBI Taxonomy" id="1328759"/>
    <lineage>
        <taxon>Eukaryota</taxon>
        <taxon>Fungi</taxon>
        <taxon>Dikarya</taxon>
        <taxon>Basidiomycota</taxon>
        <taxon>Agaricomycotina</taxon>
        <taxon>Agaricomycetes</taxon>
        <taxon>Polyporales</taxon>
        <taxon>Polyporaceae</taxon>
        <taxon>Lentinus</taxon>
    </lineage>
</organism>
<name>A0A5C2RT01_9APHY</name>
<dbReference type="STRING" id="1328759.A0A5C2RT01"/>
<reference evidence="1" key="1">
    <citation type="journal article" date="2018" name="Genome Biol. Evol.">
        <title>Genomics and development of Lentinus tigrinus, a white-rot wood-decaying mushroom with dimorphic fruiting bodies.</title>
        <authorList>
            <person name="Wu B."/>
            <person name="Xu Z."/>
            <person name="Knudson A."/>
            <person name="Carlson A."/>
            <person name="Chen N."/>
            <person name="Kovaka S."/>
            <person name="LaButti K."/>
            <person name="Lipzen A."/>
            <person name="Pennachio C."/>
            <person name="Riley R."/>
            <person name="Schakwitz W."/>
            <person name="Umezawa K."/>
            <person name="Ohm R.A."/>
            <person name="Grigoriev I.V."/>
            <person name="Nagy L.G."/>
            <person name="Gibbons J."/>
            <person name="Hibbett D."/>
        </authorList>
    </citation>
    <scope>NUCLEOTIDE SEQUENCE [LARGE SCALE GENOMIC DNA]</scope>
    <source>
        <strain evidence="1">ALCF2SS1-6</strain>
    </source>
</reference>